<keyword evidence="7" id="KW-1185">Reference proteome</keyword>
<evidence type="ECO:0000256" key="1">
    <source>
        <dbReference type="ARBA" id="ARBA00009437"/>
    </source>
</evidence>
<dbReference type="PROSITE" id="PS50931">
    <property type="entry name" value="HTH_LYSR"/>
    <property type="match status" value="1"/>
</dbReference>
<evidence type="ECO:0000256" key="2">
    <source>
        <dbReference type="ARBA" id="ARBA00023015"/>
    </source>
</evidence>
<evidence type="ECO:0000256" key="4">
    <source>
        <dbReference type="ARBA" id="ARBA00023163"/>
    </source>
</evidence>
<dbReference type="Gene3D" id="3.40.190.290">
    <property type="match status" value="1"/>
</dbReference>
<dbReference type="NCBIfam" id="TIGR03298">
    <property type="entry name" value="argP"/>
    <property type="match status" value="1"/>
</dbReference>
<sequence>MIDYRLLQALVAVVQQGGFERAARQLHLTQSAISQRIRQLEEQLGQPVLLRSTPPEPTALGLRLCNHFQQVRQLEAGLGLDAEASAQQVIRLTTNADSLATWLPAALAEVESESGIQVQYELVVEDQDVGLRRMKRGEVMACLCSSAQPVNGGKVAALGSMRYRALLSPGLRQASAALIPDAVHQIPCLVFNRDDRLQHRFLKEQLGLEQEPQQIHLCPSSEGFVQMARAGLGFGMVPELQVQALLASGALVDLIPGRWLDIPLYWHCWQTESPLLALLRQAVIRQAATSLSSA</sequence>
<dbReference type="PRINTS" id="PR00039">
    <property type="entry name" value="HTHLYSR"/>
</dbReference>
<dbReference type="SUPFAM" id="SSF53850">
    <property type="entry name" value="Periplasmic binding protein-like II"/>
    <property type="match status" value="1"/>
</dbReference>
<evidence type="ECO:0000313" key="7">
    <source>
        <dbReference type="Proteomes" id="UP000182350"/>
    </source>
</evidence>
<keyword evidence="3" id="KW-0238">DNA-binding</keyword>
<dbReference type="OrthoDB" id="3252676at2"/>
<evidence type="ECO:0000259" key="5">
    <source>
        <dbReference type="PROSITE" id="PS50931"/>
    </source>
</evidence>
<dbReference type="Gene3D" id="1.10.10.10">
    <property type="entry name" value="Winged helix-like DNA-binding domain superfamily/Winged helix DNA-binding domain"/>
    <property type="match status" value="1"/>
</dbReference>
<dbReference type="InterPro" id="IPR050176">
    <property type="entry name" value="LTTR"/>
</dbReference>
<accession>A0A1K1Y137</accession>
<dbReference type="SUPFAM" id="SSF46785">
    <property type="entry name" value="Winged helix' DNA-binding domain"/>
    <property type="match status" value="1"/>
</dbReference>
<evidence type="ECO:0000256" key="3">
    <source>
        <dbReference type="ARBA" id="ARBA00023125"/>
    </source>
</evidence>
<dbReference type="NCBIfam" id="NF002964">
    <property type="entry name" value="PRK03635.1"/>
    <property type="match status" value="1"/>
</dbReference>
<keyword evidence="2" id="KW-0805">Transcription regulation</keyword>
<dbReference type="RefSeq" id="WP_072326380.1">
    <property type="nucleotide sequence ID" value="NZ_FPJW01000007.1"/>
</dbReference>
<dbReference type="AlphaFoldDB" id="A0A1K1Y137"/>
<name>A0A1K1Y137_9GAMM</name>
<dbReference type="Proteomes" id="UP000182350">
    <property type="component" value="Unassembled WGS sequence"/>
</dbReference>
<keyword evidence="4" id="KW-0804">Transcription</keyword>
<dbReference type="PANTHER" id="PTHR30579">
    <property type="entry name" value="TRANSCRIPTIONAL REGULATOR"/>
    <property type="match status" value="1"/>
</dbReference>
<dbReference type="InterPro" id="IPR017685">
    <property type="entry name" value="ArgP"/>
</dbReference>
<dbReference type="GO" id="GO:0003677">
    <property type="term" value="F:DNA binding"/>
    <property type="evidence" value="ECO:0007669"/>
    <property type="project" value="UniProtKB-KW"/>
</dbReference>
<dbReference type="Pfam" id="PF00126">
    <property type="entry name" value="HTH_1"/>
    <property type="match status" value="1"/>
</dbReference>
<dbReference type="PANTHER" id="PTHR30579:SF2">
    <property type="entry name" value="HTH-TYPE TRANSCRIPTIONAL REGULATOR ARGP"/>
    <property type="match status" value="1"/>
</dbReference>
<reference evidence="6 7" key="1">
    <citation type="submission" date="2016-11" db="EMBL/GenBank/DDBJ databases">
        <authorList>
            <person name="Jaros S."/>
            <person name="Januszkiewicz K."/>
            <person name="Wedrychowicz H."/>
        </authorList>
    </citation>
    <scope>NUCLEOTIDE SEQUENCE [LARGE SCALE GENOMIC DNA]</scope>
    <source>
        <strain evidence="6 7">DSM 21637</strain>
    </source>
</reference>
<dbReference type="InterPro" id="IPR000847">
    <property type="entry name" value="LysR_HTH_N"/>
</dbReference>
<comment type="similarity">
    <text evidence="1">Belongs to the LysR transcriptional regulatory family.</text>
</comment>
<gene>
    <name evidence="6" type="ORF">SAMN02745752_02062</name>
</gene>
<dbReference type="EMBL" id="FPJW01000007">
    <property type="protein sequence ID" value="SFX55568.1"/>
    <property type="molecule type" value="Genomic_DNA"/>
</dbReference>
<proteinExistence type="inferred from homology"/>
<organism evidence="6 7">
    <name type="scientific">Marinospirillum alkaliphilum DSM 21637</name>
    <dbReference type="NCBI Taxonomy" id="1122209"/>
    <lineage>
        <taxon>Bacteria</taxon>
        <taxon>Pseudomonadati</taxon>
        <taxon>Pseudomonadota</taxon>
        <taxon>Gammaproteobacteria</taxon>
        <taxon>Oceanospirillales</taxon>
        <taxon>Oceanospirillaceae</taxon>
        <taxon>Marinospirillum</taxon>
    </lineage>
</organism>
<evidence type="ECO:0000313" key="6">
    <source>
        <dbReference type="EMBL" id="SFX55568.1"/>
    </source>
</evidence>
<dbReference type="NCBIfam" id="NF009888">
    <property type="entry name" value="PRK13348.1"/>
    <property type="match status" value="1"/>
</dbReference>
<dbReference type="InterPro" id="IPR005119">
    <property type="entry name" value="LysR_subst-bd"/>
</dbReference>
<protein>
    <submittedName>
        <fullName evidence="6">LysR family transcriptional regulator, chromosome initiation inhibitor</fullName>
    </submittedName>
</protein>
<dbReference type="InterPro" id="IPR036390">
    <property type="entry name" value="WH_DNA-bd_sf"/>
</dbReference>
<feature type="domain" description="HTH lysR-type" evidence="5">
    <location>
        <begin position="2"/>
        <end position="58"/>
    </location>
</feature>
<dbReference type="GO" id="GO:0003700">
    <property type="term" value="F:DNA-binding transcription factor activity"/>
    <property type="evidence" value="ECO:0007669"/>
    <property type="project" value="InterPro"/>
</dbReference>
<dbReference type="STRING" id="1122209.SAMN02745752_02062"/>
<dbReference type="Pfam" id="PF03466">
    <property type="entry name" value="LysR_substrate"/>
    <property type="match status" value="1"/>
</dbReference>
<dbReference type="InterPro" id="IPR036388">
    <property type="entry name" value="WH-like_DNA-bd_sf"/>
</dbReference>